<evidence type="ECO:0000313" key="3">
    <source>
        <dbReference type="Proteomes" id="UP001501138"/>
    </source>
</evidence>
<dbReference type="EMBL" id="BAAAPM010000003">
    <property type="protein sequence ID" value="GAA1722679.1"/>
    <property type="molecule type" value="Genomic_DNA"/>
</dbReference>
<dbReference type="SUPFAM" id="SSF56219">
    <property type="entry name" value="DNase I-like"/>
    <property type="match status" value="1"/>
</dbReference>
<evidence type="ECO:0000259" key="1">
    <source>
        <dbReference type="Pfam" id="PF03372"/>
    </source>
</evidence>
<dbReference type="RefSeq" id="WP_344247778.1">
    <property type="nucleotide sequence ID" value="NZ_BAAAPM010000003.1"/>
</dbReference>
<feature type="domain" description="Endonuclease/exonuclease/phosphatase" evidence="1">
    <location>
        <begin position="5"/>
        <end position="248"/>
    </location>
</feature>
<proteinExistence type="predicted"/>
<organism evidence="2 3">
    <name type="scientific">Isoptericola hypogeus</name>
    <dbReference type="NCBI Taxonomy" id="300179"/>
    <lineage>
        <taxon>Bacteria</taxon>
        <taxon>Bacillati</taxon>
        <taxon>Actinomycetota</taxon>
        <taxon>Actinomycetes</taxon>
        <taxon>Micrococcales</taxon>
        <taxon>Promicromonosporaceae</taxon>
        <taxon>Isoptericola</taxon>
    </lineage>
</organism>
<protein>
    <submittedName>
        <fullName evidence="2">Endonuclease/exonuclease/phosphatase family protein</fullName>
    </submittedName>
</protein>
<dbReference type="GO" id="GO:0004519">
    <property type="term" value="F:endonuclease activity"/>
    <property type="evidence" value="ECO:0007669"/>
    <property type="project" value="UniProtKB-KW"/>
</dbReference>
<dbReference type="InterPro" id="IPR005135">
    <property type="entry name" value="Endo/exonuclease/phosphatase"/>
</dbReference>
<dbReference type="Gene3D" id="3.60.10.10">
    <property type="entry name" value="Endonuclease/exonuclease/phosphatase"/>
    <property type="match status" value="1"/>
</dbReference>
<gene>
    <name evidence="2" type="ORF">GCM10009809_18100</name>
</gene>
<dbReference type="PANTHER" id="PTHR14859">
    <property type="entry name" value="CALCOFLUOR WHITE HYPERSENSITIVE PROTEIN PRECURSOR"/>
    <property type="match status" value="1"/>
</dbReference>
<keyword evidence="2" id="KW-0378">Hydrolase</keyword>
<keyword evidence="3" id="KW-1185">Reference proteome</keyword>
<keyword evidence="2" id="KW-0540">Nuclease</keyword>
<dbReference type="InterPro" id="IPR051916">
    <property type="entry name" value="GPI-anchor_lipid_remodeler"/>
</dbReference>
<accession>A0ABN2JCR7</accession>
<reference evidence="2 3" key="1">
    <citation type="journal article" date="2019" name="Int. J. Syst. Evol. Microbiol.">
        <title>The Global Catalogue of Microorganisms (GCM) 10K type strain sequencing project: providing services to taxonomists for standard genome sequencing and annotation.</title>
        <authorList>
            <consortium name="The Broad Institute Genomics Platform"/>
            <consortium name="The Broad Institute Genome Sequencing Center for Infectious Disease"/>
            <person name="Wu L."/>
            <person name="Ma J."/>
        </authorList>
    </citation>
    <scope>NUCLEOTIDE SEQUENCE [LARGE SCALE GENOMIC DNA]</scope>
    <source>
        <strain evidence="2 3">JCM 15589</strain>
    </source>
</reference>
<dbReference type="Proteomes" id="UP001501138">
    <property type="component" value="Unassembled WGS sequence"/>
</dbReference>
<sequence length="273" mass="29507">MIRLVTANIQHALVAGARTDLDRLGHALAGLDGDVVALQEVDRGQTRSGDADQARELAAALGTREHRFLPALVGPLAPWYRRRRATAADLDHAAHPGHAPDLPGYGIALLSRHPVRAWRPMRLPGPNVPGLPPLGVDEPRVALAAAVATPDGTVTVVTTHLSRVDPWRRAQLRALRHRLRHAPRPLVLLGDLNTRDAVPARRTGWRELVHVPTYPAARPWLRIDHVLTDGDVRAAAAARAVDLGVSDHRAVVVDVVLGNDETPHHAKDGARDG</sequence>
<evidence type="ECO:0000313" key="2">
    <source>
        <dbReference type="EMBL" id="GAA1722679.1"/>
    </source>
</evidence>
<dbReference type="Pfam" id="PF03372">
    <property type="entry name" value="Exo_endo_phos"/>
    <property type="match status" value="1"/>
</dbReference>
<keyword evidence="2" id="KW-0255">Endonuclease</keyword>
<dbReference type="InterPro" id="IPR036691">
    <property type="entry name" value="Endo/exonu/phosph_ase_sf"/>
</dbReference>
<name>A0ABN2JCR7_9MICO</name>
<dbReference type="PANTHER" id="PTHR14859:SF15">
    <property type="entry name" value="ENDONUCLEASE_EXONUCLEASE_PHOSPHATASE DOMAIN-CONTAINING PROTEIN"/>
    <property type="match status" value="1"/>
</dbReference>
<comment type="caution">
    <text evidence="2">The sequence shown here is derived from an EMBL/GenBank/DDBJ whole genome shotgun (WGS) entry which is preliminary data.</text>
</comment>